<dbReference type="InterPro" id="IPR017969">
    <property type="entry name" value="Heavy-metal-associated_CS"/>
</dbReference>
<dbReference type="PROSITE" id="PS01047">
    <property type="entry name" value="HMA_1"/>
    <property type="match status" value="1"/>
</dbReference>
<dbReference type="RefSeq" id="WP_183165380.1">
    <property type="nucleotide sequence ID" value="NZ_JACHXI010000002.1"/>
</dbReference>
<feature type="domain" description="HMA" evidence="2">
    <location>
        <begin position="1"/>
        <end position="63"/>
    </location>
</feature>
<evidence type="ECO:0000256" key="1">
    <source>
        <dbReference type="ARBA" id="ARBA00022723"/>
    </source>
</evidence>
<proteinExistence type="predicted"/>
<dbReference type="CDD" id="cd00371">
    <property type="entry name" value="HMA"/>
    <property type="match status" value="1"/>
</dbReference>
<reference evidence="3 4" key="1">
    <citation type="submission" date="2020-08" db="EMBL/GenBank/DDBJ databases">
        <title>Genomic Encyclopedia of Type Strains, Phase III (KMG-III): the genomes of soil and plant-associated and newly described type strains.</title>
        <authorList>
            <person name="Whitman W."/>
        </authorList>
    </citation>
    <scope>NUCLEOTIDE SEQUENCE [LARGE SCALE GENOMIC DNA]</scope>
    <source>
        <strain evidence="3 4">CECT 4462</strain>
    </source>
</reference>
<dbReference type="AlphaFoldDB" id="A0A839SZ19"/>
<dbReference type="Pfam" id="PF00403">
    <property type="entry name" value="HMA"/>
    <property type="match status" value="1"/>
</dbReference>
<evidence type="ECO:0000259" key="2">
    <source>
        <dbReference type="PROSITE" id="PS50846"/>
    </source>
</evidence>
<protein>
    <submittedName>
        <fullName evidence="3">Copper chaperone</fullName>
    </submittedName>
</protein>
<keyword evidence="4" id="KW-1185">Reference proteome</keyword>
<organism evidence="3 4">
    <name type="scientific">Azomonas macrocytogenes</name>
    <name type="common">Azotobacter macrocytogenes</name>
    <dbReference type="NCBI Taxonomy" id="69962"/>
    <lineage>
        <taxon>Bacteria</taxon>
        <taxon>Pseudomonadati</taxon>
        <taxon>Pseudomonadota</taxon>
        <taxon>Gammaproteobacteria</taxon>
        <taxon>Pseudomonadales</taxon>
        <taxon>Pseudomonadaceae</taxon>
        <taxon>Azomonas</taxon>
    </lineage>
</organism>
<dbReference type="SUPFAM" id="SSF55008">
    <property type="entry name" value="HMA, heavy metal-associated domain"/>
    <property type="match status" value="1"/>
</dbReference>
<evidence type="ECO:0000313" key="3">
    <source>
        <dbReference type="EMBL" id="MBB3102392.1"/>
    </source>
</evidence>
<sequence length="63" mass="6819">MQTFNVKGMTCGHCERAVIQAIQSRDPSAVVKVDLGTGVVQVDTALDDQVIREAIQAEGYQVQ</sequence>
<dbReference type="PROSITE" id="PS50846">
    <property type="entry name" value="HMA_2"/>
    <property type="match status" value="1"/>
</dbReference>
<accession>A0A839SZ19</accession>
<evidence type="ECO:0000313" key="4">
    <source>
        <dbReference type="Proteomes" id="UP000549250"/>
    </source>
</evidence>
<dbReference type="Gene3D" id="3.30.70.100">
    <property type="match status" value="1"/>
</dbReference>
<keyword evidence="1" id="KW-0479">Metal-binding</keyword>
<dbReference type="InterPro" id="IPR036163">
    <property type="entry name" value="HMA_dom_sf"/>
</dbReference>
<gene>
    <name evidence="3" type="ORF">FHR87_000765</name>
</gene>
<dbReference type="InterPro" id="IPR006121">
    <property type="entry name" value="HMA_dom"/>
</dbReference>
<dbReference type="EMBL" id="JACHXI010000002">
    <property type="protein sequence ID" value="MBB3102392.1"/>
    <property type="molecule type" value="Genomic_DNA"/>
</dbReference>
<dbReference type="GO" id="GO:0046872">
    <property type="term" value="F:metal ion binding"/>
    <property type="evidence" value="ECO:0007669"/>
    <property type="project" value="UniProtKB-KW"/>
</dbReference>
<comment type="caution">
    <text evidence="3">The sequence shown here is derived from an EMBL/GenBank/DDBJ whole genome shotgun (WGS) entry which is preliminary data.</text>
</comment>
<dbReference type="Proteomes" id="UP000549250">
    <property type="component" value="Unassembled WGS sequence"/>
</dbReference>
<name>A0A839SZ19_AZOMA</name>